<keyword evidence="13" id="KW-1185">Reference proteome</keyword>
<dbReference type="PROSITE" id="PS00855">
    <property type="entry name" value="SPASE_II"/>
    <property type="match status" value="1"/>
</dbReference>
<dbReference type="PANTHER" id="PTHR33695">
    <property type="entry name" value="LIPOPROTEIN SIGNAL PEPTIDASE"/>
    <property type="match status" value="1"/>
</dbReference>
<keyword evidence="3 9" id="KW-0645">Protease</keyword>
<feature type="transmembrane region" description="Helical" evidence="9">
    <location>
        <begin position="129"/>
        <end position="149"/>
    </location>
</feature>
<comment type="similarity">
    <text evidence="1 9 11">Belongs to the peptidase A8 family.</text>
</comment>
<dbReference type="Pfam" id="PF01252">
    <property type="entry name" value="Peptidase_A8"/>
    <property type="match status" value="1"/>
</dbReference>
<dbReference type="UniPathway" id="UPA00665"/>
<dbReference type="EMBL" id="CP019434">
    <property type="protein sequence ID" value="APZ44438.1"/>
    <property type="molecule type" value="Genomic_DNA"/>
</dbReference>
<evidence type="ECO:0000313" key="13">
    <source>
        <dbReference type="Proteomes" id="UP000243807"/>
    </source>
</evidence>
<dbReference type="KEGG" id="afy:BW247_00165"/>
<evidence type="ECO:0000256" key="3">
    <source>
        <dbReference type="ARBA" id="ARBA00022670"/>
    </source>
</evidence>
<feature type="transmembrane region" description="Helical" evidence="9">
    <location>
        <begin position="62"/>
        <end position="82"/>
    </location>
</feature>
<evidence type="ECO:0000256" key="10">
    <source>
        <dbReference type="RuleBase" id="RU000594"/>
    </source>
</evidence>
<feature type="active site" evidence="9">
    <location>
        <position position="133"/>
    </location>
</feature>
<keyword evidence="4 9" id="KW-0812">Transmembrane</keyword>
<keyword evidence="7 9" id="KW-1133">Transmembrane helix</keyword>
<keyword evidence="2 9" id="KW-1003">Cell membrane</keyword>
<dbReference type="EC" id="3.4.23.36" evidence="9"/>
<dbReference type="GO" id="GO:0006508">
    <property type="term" value="P:proteolysis"/>
    <property type="evidence" value="ECO:0007669"/>
    <property type="project" value="UniProtKB-KW"/>
</dbReference>
<dbReference type="OrthoDB" id="9810259at2"/>
<dbReference type="STRING" id="1765967.BW247_00165"/>
<dbReference type="NCBIfam" id="TIGR00077">
    <property type="entry name" value="lspA"/>
    <property type="match status" value="1"/>
</dbReference>
<keyword evidence="5 9" id="KW-0064">Aspartyl protease</keyword>
<organism evidence="12 13">
    <name type="scientific">Acidihalobacter ferrooxydans</name>
    <dbReference type="NCBI Taxonomy" id="1765967"/>
    <lineage>
        <taxon>Bacteria</taxon>
        <taxon>Pseudomonadati</taxon>
        <taxon>Pseudomonadota</taxon>
        <taxon>Gammaproteobacteria</taxon>
        <taxon>Chromatiales</taxon>
        <taxon>Ectothiorhodospiraceae</taxon>
        <taxon>Acidihalobacter</taxon>
    </lineage>
</organism>
<keyword evidence="8 9" id="KW-0472">Membrane</keyword>
<reference evidence="12 13" key="1">
    <citation type="submission" date="2017-01" db="EMBL/GenBank/DDBJ databases">
        <title>Draft sequence of Acidihalobacter ferrooxidans strain DSM 14175 (strain V8).</title>
        <authorList>
            <person name="Khaleque H.N."/>
            <person name="Ramsay J.P."/>
            <person name="Murphy R.J.T."/>
            <person name="Kaksonen A.H."/>
            <person name="Boxall N.J."/>
            <person name="Watkin E.L.J."/>
        </authorList>
    </citation>
    <scope>NUCLEOTIDE SEQUENCE [LARGE SCALE GENOMIC DNA]</scope>
    <source>
        <strain evidence="12 13">V8</strain>
    </source>
</reference>
<evidence type="ECO:0000256" key="6">
    <source>
        <dbReference type="ARBA" id="ARBA00022801"/>
    </source>
</evidence>
<dbReference type="GO" id="GO:0005886">
    <property type="term" value="C:plasma membrane"/>
    <property type="evidence" value="ECO:0007669"/>
    <property type="project" value="UniProtKB-SubCell"/>
</dbReference>
<dbReference type="RefSeq" id="WP_076838161.1">
    <property type="nucleotide sequence ID" value="NZ_CP019434.1"/>
</dbReference>
<accession>A0A1P8UKR9</accession>
<evidence type="ECO:0000256" key="1">
    <source>
        <dbReference type="ARBA" id="ARBA00006139"/>
    </source>
</evidence>
<name>A0A1P8UKR9_9GAMM</name>
<feature type="transmembrane region" description="Helical" evidence="9">
    <location>
        <begin position="88"/>
        <end position="109"/>
    </location>
</feature>
<evidence type="ECO:0000256" key="8">
    <source>
        <dbReference type="ARBA" id="ARBA00023136"/>
    </source>
</evidence>
<dbReference type="GO" id="GO:0004190">
    <property type="term" value="F:aspartic-type endopeptidase activity"/>
    <property type="evidence" value="ECO:0007669"/>
    <property type="project" value="UniProtKB-UniRule"/>
</dbReference>
<comment type="pathway">
    <text evidence="9">Protein modification; lipoprotein biosynthesis (signal peptide cleavage).</text>
</comment>
<sequence length="161" mass="17938">MLRWLWLSVAVIVLDQSAKWAALRFLPYAIPQPVFPGFNLTLVFNTGAAFSFLNQAGGCQRWLFVGLALAVSGILIGWLMRLQAHERWTAAALALILGGALSNALDRILRGHVIDFIQIYYRQWAWPTFNLADSAITLGAAILIFRTLIASPQDARKKTKK</sequence>
<dbReference type="PRINTS" id="PR00781">
    <property type="entry name" value="LIPOSIGPTASE"/>
</dbReference>
<dbReference type="InterPro" id="IPR001872">
    <property type="entry name" value="Peptidase_A8"/>
</dbReference>
<proteinExistence type="inferred from homology"/>
<evidence type="ECO:0000313" key="12">
    <source>
        <dbReference type="EMBL" id="APZ44438.1"/>
    </source>
</evidence>
<dbReference type="HAMAP" id="MF_00161">
    <property type="entry name" value="LspA"/>
    <property type="match status" value="1"/>
</dbReference>
<evidence type="ECO:0000256" key="11">
    <source>
        <dbReference type="RuleBase" id="RU004181"/>
    </source>
</evidence>
<evidence type="ECO:0000256" key="4">
    <source>
        <dbReference type="ARBA" id="ARBA00022692"/>
    </source>
</evidence>
<comment type="function">
    <text evidence="9 10">This protein specifically catalyzes the removal of signal peptides from prolipoproteins.</text>
</comment>
<dbReference type="PANTHER" id="PTHR33695:SF1">
    <property type="entry name" value="LIPOPROTEIN SIGNAL PEPTIDASE"/>
    <property type="match status" value="1"/>
</dbReference>
<evidence type="ECO:0000256" key="7">
    <source>
        <dbReference type="ARBA" id="ARBA00022989"/>
    </source>
</evidence>
<evidence type="ECO:0000256" key="5">
    <source>
        <dbReference type="ARBA" id="ARBA00022750"/>
    </source>
</evidence>
<evidence type="ECO:0000256" key="9">
    <source>
        <dbReference type="HAMAP-Rule" id="MF_00161"/>
    </source>
</evidence>
<gene>
    <name evidence="9" type="primary">lspA</name>
    <name evidence="12" type="ORF">BW247_00165</name>
</gene>
<dbReference type="AlphaFoldDB" id="A0A1P8UKR9"/>
<feature type="transmembrane region" description="Helical" evidence="9">
    <location>
        <begin position="34"/>
        <end position="53"/>
    </location>
</feature>
<dbReference type="Proteomes" id="UP000243807">
    <property type="component" value="Chromosome"/>
</dbReference>
<keyword evidence="6 9" id="KW-0378">Hydrolase</keyword>
<comment type="catalytic activity">
    <reaction evidence="9 10">
        <text>Release of signal peptides from bacterial membrane prolipoproteins. Hydrolyzes -Xaa-Yaa-Zaa-|-(S,diacylglyceryl)Cys-, in which Xaa is hydrophobic (preferably Leu), and Yaa (Ala or Ser) and Zaa (Gly or Ala) have small, neutral side chains.</text>
        <dbReference type="EC" id="3.4.23.36"/>
    </reaction>
</comment>
<protein>
    <recommendedName>
        <fullName evidence="9">Lipoprotein signal peptidase</fullName>
        <ecNumber evidence="9">3.4.23.36</ecNumber>
    </recommendedName>
    <alternativeName>
        <fullName evidence="9">Prolipoprotein signal peptidase</fullName>
    </alternativeName>
    <alternativeName>
        <fullName evidence="9">Signal peptidase II</fullName>
        <shortName evidence="9">SPase II</shortName>
    </alternativeName>
</protein>
<feature type="active site" evidence="9">
    <location>
        <position position="115"/>
    </location>
</feature>
<evidence type="ECO:0000256" key="2">
    <source>
        <dbReference type="ARBA" id="ARBA00022475"/>
    </source>
</evidence>
<comment type="subcellular location">
    <subcellularLocation>
        <location evidence="9">Cell membrane</location>
        <topology evidence="9">Multi-pass membrane protein</topology>
    </subcellularLocation>
</comment>